<name>B8BQF0_THAPS</name>
<keyword evidence="3" id="KW-1185">Reference proteome</keyword>
<dbReference type="Proteomes" id="UP000001449">
    <property type="component" value="Chromosome 1"/>
</dbReference>
<dbReference type="STRING" id="35128.B8BQF0"/>
<dbReference type="eggNOG" id="ENOG502S5F4">
    <property type="taxonomic scope" value="Eukaryota"/>
</dbReference>
<evidence type="ECO:0000313" key="3">
    <source>
        <dbReference type="Proteomes" id="UP000001449"/>
    </source>
</evidence>
<evidence type="ECO:0000256" key="1">
    <source>
        <dbReference type="SAM" id="MobiDB-lite"/>
    </source>
</evidence>
<protein>
    <submittedName>
        <fullName evidence="2">Uncharacterized protein</fullName>
    </submittedName>
</protein>
<gene>
    <name evidence="2" type="ORF">THAPSDRAFT_20742</name>
</gene>
<accession>B8BQF0</accession>
<evidence type="ECO:0000313" key="2">
    <source>
        <dbReference type="EMBL" id="EED95772.1"/>
    </source>
</evidence>
<feature type="region of interest" description="Disordered" evidence="1">
    <location>
        <begin position="169"/>
        <end position="189"/>
    </location>
</feature>
<dbReference type="KEGG" id="tps:THAPSDRAFT_20742"/>
<proteinExistence type="predicted"/>
<dbReference type="PaxDb" id="35128-Thaps20742"/>
<reference evidence="2 3" key="2">
    <citation type="journal article" date="2008" name="Nature">
        <title>The Phaeodactylum genome reveals the evolutionary history of diatom genomes.</title>
        <authorList>
            <person name="Bowler C."/>
            <person name="Allen A.E."/>
            <person name="Badger J.H."/>
            <person name="Grimwood J."/>
            <person name="Jabbari K."/>
            <person name="Kuo A."/>
            <person name="Maheswari U."/>
            <person name="Martens C."/>
            <person name="Maumus F."/>
            <person name="Otillar R.P."/>
            <person name="Rayko E."/>
            <person name="Salamov A."/>
            <person name="Vandepoele K."/>
            <person name="Beszteri B."/>
            <person name="Gruber A."/>
            <person name="Heijde M."/>
            <person name="Katinka M."/>
            <person name="Mock T."/>
            <person name="Valentin K."/>
            <person name="Verret F."/>
            <person name="Berges J.A."/>
            <person name="Brownlee C."/>
            <person name="Cadoret J.P."/>
            <person name="Chiovitti A."/>
            <person name="Choi C.J."/>
            <person name="Coesel S."/>
            <person name="De Martino A."/>
            <person name="Detter J.C."/>
            <person name="Durkin C."/>
            <person name="Falciatore A."/>
            <person name="Fournet J."/>
            <person name="Haruta M."/>
            <person name="Huysman M.J."/>
            <person name="Jenkins B.D."/>
            <person name="Jiroutova K."/>
            <person name="Jorgensen R.E."/>
            <person name="Joubert Y."/>
            <person name="Kaplan A."/>
            <person name="Kroger N."/>
            <person name="Kroth P.G."/>
            <person name="La Roche J."/>
            <person name="Lindquist E."/>
            <person name="Lommer M."/>
            <person name="Martin-Jezequel V."/>
            <person name="Lopez P.J."/>
            <person name="Lucas S."/>
            <person name="Mangogna M."/>
            <person name="McGinnis K."/>
            <person name="Medlin L.K."/>
            <person name="Montsant A."/>
            <person name="Oudot-Le Secq M.P."/>
            <person name="Napoli C."/>
            <person name="Obornik M."/>
            <person name="Parker M.S."/>
            <person name="Petit J.L."/>
            <person name="Porcel B.M."/>
            <person name="Poulsen N."/>
            <person name="Robison M."/>
            <person name="Rychlewski L."/>
            <person name="Rynearson T.A."/>
            <person name="Schmutz J."/>
            <person name="Shapiro H."/>
            <person name="Siaut M."/>
            <person name="Stanley M."/>
            <person name="Sussman M.R."/>
            <person name="Taylor A.R."/>
            <person name="Vardi A."/>
            <person name="von Dassow P."/>
            <person name="Vyverman W."/>
            <person name="Willis A."/>
            <person name="Wyrwicz L.S."/>
            <person name="Rokhsar D.S."/>
            <person name="Weissenbach J."/>
            <person name="Armbrust E.V."/>
            <person name="Green B.R."/>
            <person name="Van de Peer Y."/>
            <person name="Grigoriev I.V."/>
        </authorList>
    </citation>
    <scope>NUCLEOTIDE SEQUENCE [LARGE SCALE GENOMIC DNA]</scope>
    <source>
        <strain evidence="2 3">CCMP1335</strain>
    </source>
</reference>
<organism evidence="2 3">
    <name type="scientific">Thalassiosira pseudonana</name>
    <name type="common">Marine diatom</name>
    <name type="synonym">Cyclotella nana</name>
    <dbReference type="NCBI Taxonomy" id="35128"/>
    <lineage>
        <taxon>Eukaryota</taxon>
        <taxon>Sar</taxon>
        <taxon>Stramenopiles</taxon>
        <taxon>Ochrophyta</taxon>
        <taxon>Bacillariophyta</taxon>
        <taxon>Coscinodiscophyceae</taxon>
        <taxon>Thalassiosirophycidae</taxon>
        <taxon>Thalassiosirales</taxon>
        <taxon>Thalassiosiraceae</taxon>
        <taxon>Thalassiosira</taxon>
    </lineage>
</organism>
<dbReference type="HOGENOM" id="CLU_427337_0_0_1"/>
<reference evidence="2 3" key="1">
    <citation type="journal article" date="2004" name="Science">
        <title>The genome of the diatom Thalassiosira pseudonana: ecology, evolution, and metabolism.</title>
        <authorList>
            <person name="Armbrust E.V."/>
            <person name="Berges J.A."/>
            <person name="Bowler C."/>
            <person name="Green B.R."/>
            <person name="Martinez D."/>
            <person name="Putnam N.H."/>
            <person name="Zhou S."/>
            <person name="Allen A.E."/>
            <person name="Apt K.E."/>
            <person name="Bechner M."/>
            <person name="Brzezinski M.A."/>
            <person name="Chaal B.K."/>
            <person name="Chiovitti A."/>
            <person name="Davis A.K."/>
            <person name="Demarest M.S."/>
            <person name="Detter J.C."/>
            <person name="Glavina T."/>
            <person name="Goodstein D."/>
            <person name="Hadi M.Z."/>
            <person name="Hellsten U."/>
            <person name="Hildebrand M."/>
            <person name="Jenkins B.D."/>
            <person name="Jurka J."/>
            <person name="Kapitonov V.V."/>
            <person name="Kroger N."/>
            <person name="Lau W.W."/>
            <person name="Lane T.W."/>
            <person name="Larimer F.W."/>
            <person name="Lippmeier J.C."/>
            <person name="Lucas S."/>
            <person name="Medina M."/>
            <person name="Montsant A."/>
            <person name="Obornik M."/>
            <person name="Parker M.S."/>
            <person name="Palenik B."/>
            <person name="Pazour G.J."/>
            <person name="Richardson P.M."/>
            <person name="Rynearson T.A."/>
            <person name="Saito M.A."/>
            <person name="Schwartz D.C."/>
            <person name="Thamatrakoln K."/>
            <person name="Valentin K."/>
            <person name="Vardi A."/>
            <person name="Wilkerson F.P."/>
            <person name="Rokhsar D.S."/>
        </authorList>
    </citation>
    <scope>NUCLEOTIDE SEQUENCE [LARGE SCALE GENOMIC DNA]</scope>
    <source>
        <strain evidence="2 3">CCMP1335</strain>
    </source>
</reference>
<dbReference type="AlphaFoldDB" id="B8BQF0"/>
<dbReference type="EMBL" id="CM000638">
    <property type="protein sequence ID" value="EED95772.1"/>
    <property type="molecule type" value="Genomic_DNA"/>
</dbReference>
<dbReference type="RefSeq" id="XP_002286131.1">
    <property type="nucleotide sequence ID" value="XM_002286095.1"/>
</dbReference>
<dbReference type="InParanoid" id="B8BQF0"/>
<feature type="region of interest" description="Disordered" evidence="1">
    <location>
        <begin position="318"/>
        <end position="339"/>
    </location>
</feature>
<dbReference type="OMA" id="DTAHYRD"/>
<dbReference type="GeneID" id="7446822"/>
<sequence>MACLERNGVQRDMIVVIRCNDTLDSDVSTEATFGWIFDRLVSSCNTSSSSLLKHRPYEIVVIEHTPSSCRSIVNVYEQFHRCPCEHEYQNDTQQTMYTKCTCYTAQLTLISNAIQHMEKPLHRNLECWDIANPPEVHATTVTMEENGGVIKMGEFLWEWRGRISDVQETTADNVSTDGSNTPTEVSDASNTTDLCNEMKILDVVTGGKKTIGWTRKKKLKSLDRRCIIVTFRGIRPPSQLPAEPLPDASTLLKQHQLLNLPLSQLLTIVVTTSPIRSNPSTEMMEQTFDSFQFAGDEFAFECPKVIVCDGCRVFDEEDSNNGDSGKRRSVDSSDSDYIPPKITKKYANCKQKLRNGIATVDQSKNYGEFKKALQKICEEANNTSAKTEKSPFANTQVVELEDRHGYGFALRHALYHNVHTPYVCVIQHDRNFVRLTPMKEAVTAMISDPMQRIKRAVEEFKTLILRPDELCIGGGIYGPNGESIKSRTLPPAEKGSKPFDALAETYRGSHQNINHTEWLQSSEHTCQESNACHQLSLTPTLFWYDNTHIVDTAHYRDFIFDPKFKMVVRGGFVEDKLSPVITRNVERLGLTAGHAKFGCYLLDDHSGAFFTGHLDGGSFRTAHLHRKKSQESKVDANYALS</sequence>